<name>A0A1M6RE43_9FIRM</name>
<dbReference type="Proteomes" id="UP000184082">
    <property type="component" value="Unassembled WGS sequence"/>
</dbReference>
<proteinExistence type="predicted"/>
<protein>
    <submittedName>
        <fullName evidence="1">Uncharacterized protein</fullName>
    </submittedName>
</protein>
<evidence type="ECO:0000313" key="2">
    <source>
        <dbReference type="Proteomes" id="UP000184082"/>
    </source>
</evidence>
<accession>A0A1M6RE43</accession>
<sequence>MMYNKEKVHIMESKELSVKIPYLTLIAAFAKEINYNKFSDYLKHFLLPKNIIKKLDNIILNMNRELIFSAKEEIDKYKHILLIDMHMIYFDSKNFDGDGKEVLKEFARIFELSEEELKDINKISEILYEDNYSLMYWIFEYCEWINEETFNYIYNLIDLDKADKRLKNLIKEQKEKWIKINRIKKVTNNSEVIENYKYVVFSNKELNDLEEREIKENGGFFNKTVYLCGDEFEIRKNEPNKNWITYIGINEPKVYLVGEKEQIMSRNVYEEEGLVFDCTCSINFRNVYLTSKNNIYLYIDKSEDNIVDCRIDEKKITVIDPHEEMSEFLDEFIPEFERRGLI</sequence>
<reference evidence="1 2" key="1">
    <citation type="submission" date="2016-11" db="EMBL/GenBank/DDBJ databases">
        <authorList>
            <person name="Jaros S."/>
            <person name="Januszkiewicz K."/>
            <person name="Wedrychowicz H."/>
        </authorList>
    </citation>
    <scope>NUCLEOTIDE SEQUENCE [LARGE SCALE GENOMIC DNA]</scope>
    <source>
        <strain evidence="1 2">DSM 14501</strain>
    </source>
</reference>
<dbReference type="EMBL" id="FRAJ01000014">
    <property type="protein sequence ID" value="SHK30761.1"/>
    <property type="molecule type" value="Genomic_DNA"/>
</dbReference>
<dbReference type="RefSeq" id="WP_072967687.1">
    <property type="nucleotide sequence ID" value="NZ_FRAJ01000014.1"/>
</dbReference>
<evidence type="ECO:0000313" key="1">
    <source>
        <dbReference type="EMBL" id="SHK30761.1"/>
    </source>
</evidence>
<keyword evidence="2" id="KW-1185">Reference proteome</keyword>
<dbReference type="AlphaFoldDB" id="A0A1M6RE43"/>
<gene>
    <name evidence="1" type="ORF">SAMN02745883_01761</name>
</gene>
<dbReference type="STRING" id="1121266.SAMN02745883_01761"/>
<organism evidence="1 2">
    <name type="scientific">Caminicella sporogenes DSM 14501</name>
    <dbReference type="NCBI Taxonomy" id="1121266"/>
    <lineage>
        <taxon>Bacteria</taxon>
        <taxon>Bacillati</taxon>
        <taxon>Bacillota</taxon>
        <taxon>Clostridia</taxon>
        <taxon>Peptostreptococcales</taxon>
        <taxon>Caminicellaceae</taxon>
        <taxon>Caminicella</taxon>
    </lineage>
</organism>